<dbReference type="AlphaFoldDB" id="A0A9N9BET5"/>
<dbReference type="EMBL" id="CAJVQA010003069">
    <property type="protein sequence ID" value="CAG8565443.1"/>
    <property type="molecule type" value="Genomic_DNA"/>
</dbReference>
<gene>
    <name evidence="1" type="ORF">CPELLU_LOCUS5403</name>
</gene>
<proteinExistence type="predicted"/>
<dbReference type="OrthoDB" id="2415504at2759"/>
<organism evidence="1 2">
    <name type="scientific">Cetraspora pellucida</name>
    <dbReference type="NCBI Taxonomy" id="1433469"/>
    <lineage>
        <taxon>Eukaryota</taxon>
        <taxon>Fungi</taxon>
        <taxon>Fungi incertae sedis</taxon>
        <taxon>Mucoromycota</taxon>
        <taxon>Glomeromycotina</taxon>
        <taxon>Glomeromycetes</taxon>
        <taxon>Diversisporales</taxon>
        <taxon>Gigasporaceae</taxon>
        <taxon>Cetraspora</taxon>
    </lineage>
</organism>
<dbReference type="Proteomes" id="UP000789759">
    <property type="component" value="Unassembled WGS sequence"/>
</dbReference>
<sequence length="109" mass="13125">MIDSNLNHDEISLYLDTRYVFASEASWRLLHYCLYDRSPAVIPLQVHLPGQHRIIFTDDECLQYMFNCAKTKKTTFTAWFDANLEYPEARNLNYEDFPTKWVYNKRTYK</sequence>
<evidence type="ECO:0000313" key="1">
    <source>
        <dbReference type="EMBL" id="CAG8565443.1"/>
    </source>
</evidence>
<reference evidence="1" key="1">
    <citation type="submission" date="2021-06" db="EMBL/GenBank/DDBJ databases">
        <authorList>
            <person name="Kallberg Y."/>
            <person name="Tangrot J."/>
            <person name="Rosling A."/>
        </authorList>
    </citation>
    <scope>NUCLEOTIDE SEQUENCE</scope>
    <source>
        <strain evidence="1">FL966</strain>
    </source>
</reference>
<evidence type="ECO:0000313" key="2">
    <source>
        <dbReference type="Proteomes" id="UP000789759"/>
    </source>
</evidence>
<comment type="caution">
    <text evidence="1">The sequence shown here is derived from an EMBL/GenBank/DDBJ whole genome shotgun (WGS) entry which is preliminary data.</text>
</comment>
<keyword evidence="2" id="KW-1185">Reference proteome</keyword>
<accession>A0A9N9BET5</accession>
<name>A0A9N9BET5_9GLOM</name>
<protein>
    <submittedName>
        <fullName evidence="1">19137_t:CDS:1</fullName>
    </submittedName>
</protein>